<evidence type="ECO:0000313" key="1">
    <source>
        <dbReference type="EMBL" id="MFD2027688.1"/>
    </source>
</evidence>
<name>A0ABW4VD24_9MICO</name>
<comment type="caution">
    <text evidence="1">The sequence shown here is derived from an EMBL/GenBank/DDBJ whole genome shotgun (WGS) entry which is preliminary data.</text>
</comment>
<dbReference type="RefSeq" id="WP_377199417.1">
    <property type="nucleotide sequence ID" value="NZ_JBHUHF010000001.1"/>
</dbReference>
<dbReference type="Proteomes" id="UP001597338">
    <property type="component" value="Unassembled WGS sequence"/>
</dbReference>
<gene>
    <name evidence="1" type="ORF">ACFSL2_19465</name>
</gene>
<keyword evidence="2" id="KW-1185">Reference proteome</keyword>
<accession>A0ABW4VD24</accession>
<proteinExistence type="predicted"/>
<dbReference type="EMBL" id="JBHUHF010000001">
    <property type="protein sequence ID" value="MFD2027688.1"/>
    <property type="molecule type" value="Genomic_DNA"/>
</dbReference>
<sequence>MSRGRLHHVELWVALLFPDRHPHAGGPDHYAAYLENEDGYEVEVVAD</sequence>
<protein>
    <recommendedName>
        <fullName evidence="3">Catechol 2,3-dioxygenase-like lactoylglutathione lyase family enzyme</fullName>
    </recommendedName>
</protein>
<evidence type="ECO:0000313" key="2">
    <source>
        <dbReference type="Proteomes" id="UP001597338"/>
    </source>
</evidence>
<evidence type="ECO:0008006" key="3">
    <source>
        <dbReference type="Google" id="ProtNLM"/>
    </source>
</evidence>
<organism evidence="1 2">
    <name type="scientific">Promicromonospora aerolata</name>
    <dbReference type="NCBI Taxonomy" id="195749"/>
    <lineage>
        <taxon>Bacteria</taxon>
        <taxon>Bacillati</taxon>
        <taxon>Actinomycetota</taxon>
        <taxon>Actinomycetes</taxon>
        <taxon>Micrococcales</taxon>
        <taxon>Promicromonosporaceae</taxon>
        <taxon>Promicromonospora</taxon>
    </lineage>
</organism>
<reference evidence="2" key="1">
    <citation type="journal article" date="2019" name="Int. J. Syst. Evol. Microbiol.">
        <title>The Global Catalogue of Microorganisms (GCM) 10K type strain sequencing project: providing services to taxonomists for standard genome sequencing and annotation.</title>
        <authorList>
            <consortium name="The Broad Institute Genomics Platform"/>
            <consortium name="The Broad Institute Genome Sequencing Center for Infectious Disease"/>
            <person name="Wu L."/>
            <person name="Ma J."/>
        </authorList>
    </citation>
    <scope>NUCLEOTIDE SEQUENCE [LARGE SCALE GENOMIC DNA]</scope>
    <source>
        <strain evidence="2">CCM 7043</strain>
    </source>
</reference>